<evidence type="ECO:0000313" key="1">
    <source>
        <dbReference type="EMBL" id="RCN26923.1"/>
    </source>
</evidence>
<name>A0A368F4B1_ANCCA</name>
<protein>
    <submittedName>
        <fullName evidence="1">Uncharacterized protein</fullName>
    </submittedName>
</protein>
<proteinExistence type="predicted"/>
<dbReference type="AlphaFoldDB" id="A0A368F4B1"/>
<accession>A0A368F4B1</accession>
<organism evidence="1 2">
    <name type="scientific">Ancylostoma caninum</name>
    <name type="common">Dog hookworm</name>
    <dbReference type="NCBI Taxonomy" id="29170"/>
    <lineage>
        <taxon>Eukaryota</taxon>
        <taxon>Metazoa</taxon>
        <taxon>Ecdysozoa</taxon>
        <taxon>Nematoda</taxon>
        <taxon>Chromadorea</taxon>
        <taxon>Rhabditida</taxon>
        <taxon>Rhabditina</taxon>
        <taxon>Rhabditomorpha</taxon>
        <taxon>Strongyloidea</taxon>
        <taxon>Ancylostomatidae</taxon>
        <taxon>Ancylostomatinae</taxon>
        <taxon>Ancylostoma</taxon>
    </lineage>
</organism>
<dbReference type="Proteomes" id="UP000252519">
    <property type="component" value="Unassembled WGS sequence"/>
</dbReference>
<sequence length="61" mass="7107">MPSFLPTTKHPVFAEARQVLASHFMDDLDVQLRKINQHYTALQFQDALLSFRCHISRVLSH</sequence>
<keyword evidence="2" id="KW-1185">Reference proteome</keyword>
<evidence type="ECO:0000313" key="2">
    <source>
        <dbReference type="Proteomes" id="UP000252519"/>
    </source>
</evidence>
<gene>
    <name evidence="1" type="ORF">ANCCAN_27348</name>
</gene>
<comment type="caution">
    <text evidence="1">The sequence shown here is derived from an EMBL/GenBank/DDBJ whole genome shotgun (WGS) entry which is preliminary data.</text>
</comment>
<reference evidence="1 2" key="1">
    <citation type="submission" date="2014-10" db="EMBL/GenBank/DDBJ databases">
        <title>Draft genome of the hookworm Ancylostoma caninum.</title>
        <authorList>
            <person name="Mitreva M."/>
        </authorList>
    </citation>
    <scope>NUCLEOTIDE SEQUENCE [LARGE SCALE GENOMIC DNA]</scope>
    <source>
        <strain evidence="1 2">Baltimore</strain>
    </source>
</reference>
<dbReference type="EMBL" id="JOJR01005596">
    <property type="protein sequence ID" value="RCN26923.1"/>
    <property type="molecule type" value="Genomic_DNA"/>
</dbReference>
<dbReference type="OrthoDB" id="5903805at2759"/>